<dbReference type="EMBL" id="PEWV01000071">
    <property type="protein sequence ID" value="PIU41140.1"/>
    <property type="molecule type" value="Genomic_DNA"/>
</dbReference>
<feature type="domain" description="Nudix hydrolase" evidence="3">
    <location>
        <begin position="3"/>
        <end position="134"/>
    </location>
</feature>
<dbReference type="GO" id="GO:0004081">
    <property type="term" value="F:bis(5'-nucleosyl)-tetraphosphatase (asymmetrical) activity"/>
    <property type="evidence" value="ECO:0007669"/>
    <property type="project" value="TreeGrafter"/>
</dbReference>
<dbReference type="GO" id="GO:0006754">
    <property type="term" value="P:ATP biosynthetic process"/>
    <property type="evidence" value="ECO:0007669"/>
    <property type="project" value="TreeGrafter"/>
</dbReference>
<dbReference type="SUPFAM" id="SSF55811">
    <property type="entry name" value="Nudix"/>
    <property type="match status" value="1"/>
</dbReference>
<comment type="caution">
    <text evidence="4">The sequence shown here is derived from an EMBL/GenBank/DDBJ whole genome shotgun (WGS) entry which is preliminary data.</text>
</comment>
<dbReference type="PANTHER" id="PTHR21340:SF0">
    <property type="entry name" value="BIS(5'-NUCLEOSYL)-TETRAPHOSPHATASE [ASYMMETRICAL]"/>
    <property type="match status" value="1"/>
</dbReference>
<dbReference type="Gene3D" id="3.90.79.10">
    <property type="entry name" value="Nucleoside Triphosphate Pyrophosphohydrolase"/>
    <property type="match status" value="1"/>
</dbReference>
<dbReference type="GO" id="GO:0006167">
    <property type="term" value="P:AMP biosynthetic process"/>
    <property type="evidence" value="ECO:0007669"/>
    <property type="project" value="TreeGrafter"/>
</dbReference>
<dbReference type="Proteomes" id="UP000230052">
    <property type="component" value="Unassembled WGS sequence"/>
</dbReference>
<dbReference type="PANTHER" id="PTHR21340">
    <property type="entry name" value="DIADENOSINE 5,5-P1,P4-TETRAPHOSPHATE PYROPHOSPHOHYDROLASE MUTT"/>
    <property type="match status" value="1"/>
</dbReference>
<dbReference type="PROSITE" id="PS51462">
    <property type="entry name" value="NUDIX"/>
    <property type="match status" value="1"/>
</dbReference>
<accession>A0A2J0KXJ4</accession>
<sequence>MDEKEFSAGGIVMKKDEEGTRVLLIEDGYGHWTWPKGKIEKDETIADAATREIKEETGIDAIETIKEIGASEYFYRRDGKLISKKVYVFLFKLLKDQELKIQTEEIRGGKWLTSDEAMKRLDYKGAKETLEKAIKLFEKIV</sequence>
<name>A0A2J0KXJ4_9BACT</name>
<organism evidence="4 5">
    <name type="scientific">Candidatus Aquitaenariimonas noxiae</name>
    <dbReference type="NCBI Taxonomy" id="1974741"/>
    <lineage>
        <taxon>Bacteria</taxon>
        <taxon>Pseudomonadati</taxon>
        <taxon>Candidatus Omnitrophota</taxon>
        <taxon>Candidatus Aquitaenariimonas</taxon>
    </lineage>
</organism>
<keyword evidence="1 2" id="KW-0378">Hydrolase</keyword>
<dbReference type="CDD" id="cd03673">
    <property type="entry name" value="NUDIX_Ap6A_hydrolase"/>
    <property type="match status" value="1"/>
</dbReference>
<evidence type="ECO:0000256" key="1">
    <source>
        <dbReference type="ARBA" id="ARBA00022801"/>
    </source>
</evidence>
<evidence type="ECO:0000313" key="4">
    <source>
        <dbReference type="EMBL" id="PIU41140.1"/>
    </source>
</evidence>
<reference evidence="4 5" key="1">
    <citation type="submission" date="2017-09" db="EMBL/GenBank/DDBJ databases">
        <title>Depth-based differentiation of microbial function through sediment-hosted aquifers and enrichment of novel symbionts in the deep terrestrial subsurface.</title>
        <authorList>
            <person name="Probst A.J."/>
            <person name="Ladd B."/>
            <person name="Jarett J.K."/>
            <person name="Geller-Mcgrath D.E."/>
            <person name="Sieber C.M."/>
            <person name="Emerson J.B."/>
            <person name="Anantharaman K."/>
            <person name="Thomas B.C."/>
            <person name="Malmstrom R."/>
            <person name="Stieglmeier M."/>
            <person name="Klingl A."/>
            <person name="Woyke T."/>
            <person name="Ryan C.M."/>
            <person name="Banfield J.F."/>
        </authorList>
    </citation>
    <scope>NUCLEOTIDE SEQUENCE [LARGE SCALE GENOMIC DNA]</scope>
    <source>
        <strain evidence="4">CG07_land_8_20_14_0_80_42_15</strain>
    </source>
</reference>
<dbReference type="InterPro" id="IPR020084">
    <property type="entry name" value="NUDIX_hydrolase_CS"/>
</dbReference>
<dbReference type="InterPro" id="IPR015797">
    <property type="entry name" value="NUDIX_hydrolase-like_dom_sf"/>
</dbReference>
<dbReference type="PRINTS" id="PR00502">
    <property type="entry name" value="NUDIXFAMILY"/>
</dbReference>
<dbReference type="Pfam" id="PF00293">
    <property type="entry name" value="NUDIX"/>
    <property type="match status" value="1"/>
</dbReference>
<dbReference type="InterPro" id="IPR020476">
    <property type="entry name" value="Nudix_hydrolase"/>
</dbReference>
<comment type="similarity">
    <text evidence="2">Belongs to the Nudix hydrolase family.</text>
</comment>
<evidence type="ECO:0000259" key="3">
    <source>
        <dbReference type="PROSITE" id="PS51462"/>
    </source>
</evidence>
<dbReference type="InterPro" id="IPR051325">
    <property type="entry name" value="Nudix_hydrolase_domain"/>
</dbReference>
<proteinExistence type="inferred from homology"/>
<protein>
    <submittedName>
        <fullName evidence="4">NUDIX hydrolase</fullName>
    </submittedName>
</protein>
<dbReference type="AlphaFoldDB" id="A0A2J0KXJ4"/>
<dbReference type="PROSITE" id="PS00893">
    <property type="entry name" value="NUDIX_BOX"/>
    <property type="match status" value="1"/>
</dbReference>
<evidence type="ECO:0000313" key="5">
    <source>
        <dbReference type="Proteomes" id="UP000230052"/>
    </source>
</evidence>
<gene>
    <name evidence="4" type="ORF">COS99_07320</name>
</gene>
<dbReference type="InterPro" id="IPR000086">
    <property type="entry name" value="NUDIX_hydrolase_dom"/>
</dbReference>
<evidence type="ECO:0000256" key="2">
    <source>
        <dbReference type="RuleBase" id="RU003476"/>
    </source>
</evidence>